<dbReference type="OrthoDB" id="5212at2759"/>
<dbReference type="Proteomes" id="UP000275846">
    <property type="component" value="Unassembled WGS sequence"/>
</dbReference>
<keyword evidence="1" id="KW-0732">Signal</keyword>
<dbReference type="Gene3D" id="3.30.1380.10">
    <property type="match status" value="1"/>
</dbReference>
<name>A0A183SGN3_SCHSO</name>
<evidence type="ECO:0000313" key="3">
    <source>
        <dbReference type="Proteomes" id="UP000275846"/>
    </source>
</evidence>
<reference evidence="4" key="1">
    <citation type="submission" date="2016-06" db="UniProtKB">
        <authorList>
            <consortium name="WormBaseParasite"/>
        </authorList>
    </citation>
    <scope>IDENTIFICATION</scope>
</reference>
<dbReference type="InterPro" id="IPR009045">
    <property type="entry name" value="Zn_M74/Hedgehog-like"/>
</dbReference>
<organism evidence="4">
    <name type="scientific">Schistocephalus solidus</name>
    <name type="common">Tapeworm</name>
    <dbReference type="NCBI Taxonomy" id="70667"/>
    <lineage>
        <taxon>Eukaryota</taxon>
        <taxon>Metazoa</taxon>
        <taxon>Spiralia</taxon>
        <taxon>Lophotrochozoa</taxon>
        <taxon>Platyhelminthes</taxon>
        <taxon>Cestoda</taxon>
        <taxon>Eucestoda</taxon>
        <taxon>Diphyllobothriidea</taxon>
        <taxon>Diphyllobothriidae</taxon>
        <taxon>Schistocephalus</taxon>
    </lineage>
</organism>
<reference evidence="2 3" key="2">
    <citation type="submission" date="2018-11" db="EMBL/GenBank/DDBJ databases">
        <authorList>
            <consortium name="Pathogen Informatics"/>
        </authorList>
    </citation>
    <scope>NUCLEOTIDE SEQUENCE [LARGE SCALE GENOMIC DNA]</scope>
    <source>
        <strain evidence="2 3">NST_G2</strain>
    </source>
</reference>
<accession>A0A183SGN3</accession>
<sequence length="191" mass="21534">MTMLTAILRIIVALICTNMHVVNGCIKSSMHYRSQSRTNSRVFIPDEYLPMQKERSLDGSGPLEPQDYQLTIPSPKLVRVDNVNIQFENEEARWMTKVQRRMNEGGPQTAVPRFASGLTVELRSSSRRSYSVKDKITLPIKQKESGEVISGGALECLKAQLAMSVSRHAMGERFFTTVNIPERTTDPFLNS</sequence>
<dbReference type="SUPFAM" id="SSF55166">
    <property type="entry name" value="Hedgehog/DD-peptidase"/>
    <property type="match status" value="1"/>
</dbReference>
<dbReference type="EMBL" id="UYSU01032524">
    <property type="protein sequence ID" value="VDL89766.1"/>
    <property type="molecule type" value="Genomic_DNA"/>
</dbReference>
<dbReference type="WBParaSite" id="SSLN_0000348401-mRNA-1">
    <property type="protein sequence ID" value="SSLN_0000348401-mRNA-1"/>
    <property type="gene ID" value="SSLN_0000348401"/>
</dbReference>
<dbReference type="AlphaFoldDB" id="A0A183SGN3"/>
<keyword evidence="3" id="KW-1185">Reference proteome</keyword>
<evidence type="ECO:0000313" key="2">
    <source>
        <dbReference type="EMBL" id="VDL89766.1"/>
    </source>
</evidence>
<feature type="chain" id="PRO_5043141149" evidence="1">
    <location>
        <begin position="25"/>
        <end position="191"/>
    </location>
</feature>
<feature type="signal peptide" evidence="1">
    <location>
        <begin position="1"/>
        <end position="24"/>
    </location>
</feature>
<protein>
    <submittedName>
        <fullName evidence="4">Trigger_N domain-containing protein</fullName>
    </submittedName>
</protein>
<gene>
    <name evidence="2" type="ORF">SSLN_LOCUS3381</name>
</gene>
<proteinExistence type="predicted"/>
<evidence type="ECO:0000256" key="1">
    <source>
        <dbReference type="SAM" id="SignalP"/>
    </source>
</evidence>
<evidence type="ECO:0000313" key="4">
    <source>
        <dbReference type="WBParaSite" id="SSLN_0000348401-mRNA-1"/>
    </source>
</evidence>